<accession>A0A2K1QU55</accession>
<feature type="compositionally biased region" description="Basic residues" evidence="1">
    <location>
        <begin position="13"/>
        <end position="22"/>
    </location>
</feature>
<dbReference type="OrthoDB" id="5396360at2759"/>
<dbReference type="AlphaFoldDB" id="A0A2K1QU55"/>
<feature type="region of interest" description="Disordered" evidence="1">
    <location>
        <begin position="361"/>
        <end position="417"/>
    </location>
</feature>
<protein>
    <submittedName>
        <fullName evidence="2">Uncharacterized protein</fullName>
    </submittedName>
</protein>
<proteinExistence type="predicted"/>
<reference evidence="2 3" key="1">
    <citation type="submission" date="2017-06" db="EMBL/GenBank/DDBJ databases">
        <title>Draft genome sequence of a variant of Elsinoe murrayae.</title>
        <authorList>
            <person name="Cheng Q."/>
        </authorList>
    </citation>
    <scope>NUCLEOTIDE SEQUENCE [LARGE SCALE GENOMIC DNA]</scope>
    <source>
        <strain evidence="2 3">CQ-2017a</strain>
    </source>
</reference>
<feature type="compositionally biased region" description="Polar residues" evidence="1">
    <location>
        <begin position="179"/>
        <end position="199"/>
    </location>
</feature>
<organism evidence="2 3">
    <name type="scientific">Sphaceloma murrayae</name>
    <dbReference type="NCBI Taxonomy" id="2082308"/>
    <lineage>
        <taxon>Eukaryota</taxon>
        <taxon>Fungi</taxon>
        <taxon>Dikarya</taxon>
        <taxon>Ascomycota</taxon>
        <taxon>Pezizomycotina</taxon>
        <taxon>Dothideomycetes</taxon>
        <taxon>Dothideomycetidae</taxon>
        <taxon>Myriangiales</taxon>
        <taxon>Elsinoaceae</taxon>
        <taxon>Sphaceloma</taxon>
    </lineage>
</organism>
<feature type="compositionally biased region" description="Low complexity" evidence="1">
    <location>
        <begin position="156"/>
        <end position="167"/>
    </location>
</feature>
<evidence type="ECO:0000256" key="1">
    <source>
        <dbReference type="SAM" id="MobiDB-lite"/>
    </source>
</evidence>
<comment type="caution">
    <text evidence="2">The sequence shown here is derived from an EMBL/GenBank/DDBJ whole genome shotgun (WGS) entry which is preliminary data.</text>
</comment>
<evidence type="ECO:0000313" key="3">
    <source>
        <dbReference type="Proteomes" id="UP000243797"/>
    </source>
</evidence>
<feature type="region of interest" description="Disordered" evidence="1">
    <location>
        <begin position="149"/>
        <end position="296"/>
    </location>
</feature>
<feature type="compositionally biased region" description="Basic and acidic residues" evidence="1">
    <location>
        <begin position="606"/>
        <end position="641"/>
    </location>
</feature>
<keyword evidence="3" id="KW-1185">Reference proteome</keyword>
<evidence type="ECO:0000313" key="2">
    <source>
        <dbReference type="EMBL" id="PNS18604.1"/>
    </source>
</evidence>
<name>A0A2K1QU55_9PEZI</name>
<feature type="compositionally biased region" description="Basic residues" evidence="1">
    <location>
        <begin position="378"/>
        <end position="391"/>
    </location>
</feature>
<gene>
    <name evidence="2" type="ORF">CAC42_5143</name>
</gene>
<feature type="compositionally biased region" description="Polar residues" evidence="1">
    <location>
        <begin position="538"/>
        <end position="551"/>
    </location>
</feature>
<dbReference type="Proteomes" id="UP000243797">
    <property type="component" value="Unassembled WGS sequence"/>
</dbReference>
<feature type="region of interest" description="Disordered" evidence="1">
    <location>
        <begin position="1"/>
        <end position="39"/>
    </location>
</feature>
<feature type="compositionally biased region" description="Polar residues" evidence="1">
    <location>
        <begin position="518"/>
        <end position="529"/>
    </location>
</feature>
<feature type="region of interest" description="Disordered" evidence="1">
    <location>
        <begin position="443"/>
        <end position="654"/>
    </location>
</feature>
<dbReference type="InParanoid" id="A0A2K1QU55"/>
<dbReference type="EMBL" id="NKHZ01000039">
    <property type="protein sequence ID" value="PNS18604.1"/>
    <property type="molecule type" value="Genomic_DNA"/>
</dbReference>
<feature type="compositionally biased region" description="Polar residues" evidence="1">
    <location>
        <begin position="448"/>
        <end position="464"/>
    </location>
</feature>
<feature type="compositionally biased region" description="Low complexity" evidence="1">
    <location>
        <begin position="279"/>
        <end position="292"/>
    </location>
</feature>
<sequence length="654" mass="71799">MTTLNQDNTGHSHSAHGRRSHSPHLPPIQDAHSQQSSVTDAWTSAFARLQDQVHYNTTAIDDQRRHLADLHEAMRAMHADIGSMWRHVDACREEVQQRSGIVRPEHQDIDILTQHLQSVDRKASEVEVLKVQLDIMTQRLRRLEEAQPVPHPPIAAPAHHYPQQQPHGTPASEHRSIHHAQTSESRPTPTASTLQQTSDARPASEFAAGPEARTVPGFRALESSTGVTSWRAASAHATGPTGTVPRDPAPASQHEPTHSSGWATVNAAGHGKRPASIDAGAPSHDSSAPASPKRQKLATLMPRSSIGDHTASHAAYPHPEALVTPSHRTASGESQAQHPANVPTNTMRFIAFPPNVEAAVQQQEAWRNEQAAAEQVRGRGRGGRSRGRGRKSGSEGAPDDTDMSDRPEWSESQSDGYYRHSHHSYAISPQEGVRGRELQPAGYAPESYHSSAGQESTSPANLQESGKKSRTKPTRNANGILIRKDGRPDMRSISSAQNLRKVHAKKEAERNGEINIHDPTSATSSNQTHASDDRSSIVDGSNTESPITPTAESRDRAEHRIHRGFASINDDRTEQTFKRREGSDVPETQLQAPPDQEPQRSASRVSHKDEHVKREPDTHMTDSVMMDRTEAQFRETQEKSTEMPPRVEPTTITA</sequence>
<feature type="compositionally biased region" description="Basic and acidic residues" evidence="1">
    <location>
        <begin position="569"/>
        <end position="583"/>
    </location>
</feature>
<feature type="compositionally biased region" description="Basic and acidic residues" evidence="1">
    <location>
        <begin position="505"/>
        <end position="516"/>
    </location>
</feature>